<evidence type="ECO:0000313" key="2">
    <source>
        <dbReference type="WBParaSite" id="MCU_001882-RA"/>
    </source>
</evidence>
<dbReference type="WBParaSite" id="MCU_001882-RA">
    <property type="protein sequence ID" value="MCU_001882-RA"/>
    <property type="gene ID" value="MCU_001882"/>
</dbReference>
<feature type="compositionally biased region" description="Basic and acidic residues" evidence="1">
    <location>
        <begin position="439"/>
        <end position="453"/>
    </location>
</feature>
<reference evidence="2" key="1">
    <citation type="submission" date="2019-11" db="UniProtKB">
        <authorList>
            <consortium name="WormBaseParasite"/>
        </authorList>
    </citation>
    <scope>IDENTIFICATION</scope>
</reference>
<dbReference type="AlphaFoldDB" id="A0A5K3ENQ4"/>
<accession>A0A5K3ENQ4</accession>
<feature type="region of interest" description="Disordered" evidence="1">
    <location>
        <begin position="283"/>
        <end position="311"/>
    </location>
</feature>
<sequence length="468" mass="52648">MSAFQPVKSQNTGPFNQPFLLRLHRQPPFREPRILKIPHLITLKELCLYNLDSNCQNAFNHYAQQNSSKNTPVPPALIRLGVVGGMIDNQTPYPLLVRFGGMEWSSCFHQLKLLKISLELPTNNLVSESVGKDTGRSSMTQRDYKKHMVVNNEIKIKKIGSTKVKKLLSKNVEVQCELVRASHQLRSHRTALPFEYDTIAISKEIKNNNNIGKLLQEKANNVLSSKNEENADENALINNQDSIDKCVSVHQTGKISQAGNSQFQAIDESAEANILQIRQPSNKSCLNSLRPPSPKVVSKSTRQSPLKPRQALRRQLQLQLAEMRRIEANNYAKEVLAELEMPIQKLNLSPYRKSKSLKSSSVSSGFSQRALGVDPVTHLSQPLGIMRSSHLYTSLHHALPSSPQSNRDSGPPHDTTKSWTRDANEIRRIVTGRDQITSSKKDPKVNPVKGTRESMNDIDWDKINDLLI</sequence>
<organism evidence="2">
    <name type="scientific">Mesocestoides corti</name>
    <name type="common">Flatworm</name>
    <dbReference type="NCBI Taxonomy" id="53468"/>
    <lineage>
        <taxon>Eukaryota</taxon>
        <taxon>Metazoa</taxon>
        <taxon>Spiralia</taxon>
        <taxon>Lophotrochozoa</taxon>
        <taxon>Platyhelminthes</taxon>
        <taxon>Cestoda</taxon>
        <taxon>Eucestoda</taxon>
        <taxon>Cyclophyllidea</taxon>
        <taxon>Mesocestoididae</taxon>
        <taxon>Mesocestoides</taxon>
    </lineage>
</organism>
<proteinExistence type="predicted"/>
<protein>
    <submittedName>
        <fullName evidence="2">Uncharacterized protein</fullName>
    </submittedName>
</protein>
<feature type="compositionally biased region" description="Basic and acidic residues" evidence="1">
    <location>
        <begin position="410"/>
        <end position="428"/>
    </location>
</feature>
<name>A0A5K3ENQ4_MESCO</name>
<evidence type="ECO:0000256" key="1">
    <source>
        <dbReference type="SAM" id="MobiDB-lite"/>
    </source>
</evidence>
<feature type="region of interest" description="Disordered" evidence="1">
    <location>
        <begin position="397"/>
        <end position="453"/>
    </location>
</feature>